<dbReference type="AlphaFoldDB" id="A0A5C1AL89"/>
<evidence type="ECO:0000256" key="1">
    <source>
        <dbReference type="SAM" id="SignalP"/>
    </source>
</evidence>
<dbReference type="OrthoDB" id="288094at2"/>
<organism evidence="2 3">
    <name type="scientific">Limnoglobus roseus</name>
    <dbReference type="NCBI Taxonomy" id="2598579"/>
    <lineage>
        <taxon>Bacteria</taxon>
        <taxon>Pseudomonadati</taxon>
        <taxon>Planctomycetota</taxon>
        <taxon>Planctomycetia</taxon>
        <taxon>Gemmatales</taxon>
        <taxon>Gemmataceae</taxon>
        <taxon>Limnoglobus</taxon>
    </lineage>
</organism>
<dbReference type="Proteomes" id="UP000324974">
    <property type="component" value="Chromosome"/>
</dbReference>
<reference evidence="3" key="1">
    <citation type="submission" date="2019-08" db="EMBL/GenBank/DDBJ databases">
        <title>Limnoglobus roseus gen. nov., sp. nov., a novel freshwater planctomycete with a giant genome from the family Gemmataceae.</title>
        <authorList>
            <person name="Kulichevskaya I.S."/>
            <person name="Naumoff D.G."/>
            <person name="Miroshnikov K."/>
            <person name="Ivanova A."/>
            <person name="Philippov D.A."/>
            <person name="Hakobyan A."/>
            <person name="Rijpstra I.C."/>
            <person name="Sinninghe Damste J.S."/>
            <person name="Liesack W."/>
            <person name="Dedysh S.N."/>
        </authorList>
    </citation>
    <scope>NUCLEOTIDE SEQUENCE [LARGE SCALE GENOMIC DNA]</scope>
    <source>
        <strain evidence="3">PX52</strain>
    </source>
</reference>
<evidence type="ECO:0008006" key="4">
    <source>
        <dbReference type="Google" id="ProtNLM"/>
    </source>
</evidence>
<gene>
    <name evidence="2" type="ORF">PX52LOC_07257</name>
</gene>
<proteinExistence type="predicted"/>
<feature type="chain" id="PRO_5022837627" description="Lipoprotein" evidence="1">
    <location>
        <begin position="24"/>
        <end position="138"/>
    </location>
</feature>
<protein>
    <recommendedName>
        <fullName evidence="4">Lipoprotein</fullName>
    </recommendedName>
</protein>
<evidence type="ECO:0000313" key="3">
    <source>
        <dbReference type="Proteomes" id="UP000324974"/>
    </source>
</evidence>
<feature type="signal peptide" evidence="1">
    <location>
        <begin position="1"/>
        <end position="23"/>
    </location>
</feature>
<dbReference type="KEGG" id="lrs:PX52LOC_07257"/>
<keyword evidence="3" id="KW-1185">Reference proteome</keyword>
<dbReference type="EMBL" id="CP042425">
    <property type="protein sequence ID" value="QEL20169.1"/>
    <property type="molecule type" value="Genomic_DNA"/>
</dbReference>
<dbReference type="PROSITE" id="PS51257">
    <property type="entry name" value="PROKAR_LIPOPROTEIN"/>
    <property type="match status" value="1"/>
</dbReference>
<accession>A0A5C1AL89</accession>
<sequence length="138" mass="13936">MTQALRKLVIGCVLLVGAGCSGAGGGGATQTPQELTLHEVADIIRSATGPTGKGPTKVSDFDKFASVYSRAYEAAKSGEVVVIWGGTVKGEGDMAQGGDVIAYEKDAPANGGYVLLTSGEVKKMSAADFNAAPKGGKK</sequence>
<name>A0A5C1AL89_9BACT</name>
<keyword evidence="1" id="KW-0732">Signal</keyword>
<evidence type="ECO:0000313" key="2">
    <source>
        <dbReference type="EMBL" id="QEL20169.1"/>
    </source>
</evidence>